<evidence type="ECO:0000313" key="1">
    <source>
        <dbReference type="EMBL" id="MPM31189.1"/>
    </source>
</evidence>
<sequence length="65" mass="7252">MMKNCNAYDIGSGILTESLADDFITIPIFGQAEITIGWISLKNCPLSPIAEYFITLMEKHVKCLK</sequence>
<organism evidence="1">
    <name type="scientific">bioreactor metagenome</name>
    <dbReference type="NCBI Taxonomy" id="1076179"/>
    <lineage>
        <taxon>unclassified sequences</taxon>
        <taxon>metagenomes</taxon>
        <taxon>ecological metagenomes</taxon>
    </lineage>
</organism>
<evidence type="ECO:0008006" key="2">
    <source>
        <dbReference type="Google" id="ProtNLM"/>
    </source>
</evidence>
<comment type="caution">
    <text evidence="1">The sequence shown here is derived from an EMBL/GenBank/DDBJ whole genome shotgun (WGS) entry which is preliminary data.</text>
</comment>
<reference evidence="1" key="1">
    <citation type="submission" date="2019-08" db="EMBL/GenBank/DDBJ databases">
        <authorList>
            <person name="Kucharzyk K."/>
            <person name="Murdoch R.W."/>
            <person name="Higgins S."/>
            <person name="Loffler F."/>
        </authorList>
    </citation>
    <scope>NUCLEOTIDE SEQUENCE</scope>
</reference>
<name>A0A644YS85_9ZZZZ</name>
<proteinExistence type="predicted"/>
<dbReference type="EMBL" id="VSSQ01006003">
    <property type="protein sequence ID" value="MPM31189.1"/>
    <property type="molecule type" value="Genomic_DNA"/>
</dbReference>
<dbReference type="AlphaFoldDB" id="A0A644YS85"/>
<accession>A0A644YS85</accession>
<gene>
    <name evidence="1" type="ORF">SDC9_77743</name>
</gene>
<protein>
    <recommendedName>
        <fullName evidence="2">LysR substrate-binding domain-containing protein</fullName>
    </recommendedName>
</protein>